<comment type="caution">
    <text evidence="1">The sequence shown here is derived from an EMBL/GenBank/DDBJ whole genome shotgun (WGS) entry which is preliminary data.</text>
</comment>
<organism evidence="1 2">
    <name type="scientific">Ixodes persulcatus</name>
    <name type="common">Taiga tick</name>
    <dbReference type="NCBI Taxonomy" id="34615"/>
    <lineage>
        <taxon>Eukaryota</taxon>
        <taxon>Metazoa</taxon>
        <taxon>Ecdysozoa</taxon>
        <taxon>Arthropoda</taxon>
        <taxon>Chelicerata</taxon>
        <taxon>Arachnida</taxon>
        <taxon>Acari</taxon>
        <taxon>Parasitiformes</taxon>
        <taxon>Ixodida</taxon>
        <taxon>Ixodoidea</taxon>
        <taxon>Ixodidae</taxon>
        <taxon>Ixodinae</taxon>
        <taxon>Ixodes</taxon>
    </lineage>
</organism>
<accession>A0AC60QQ02</accession>
<sequence length="453" mass="48984">MSGATSSSSPAGGTCGFTRSRLDVRGFPVSGEKGILVVESSPGMVEYGLVYFPDERAYDVVKMSCVVSHLDRDACVGSEVQVRWRDKGLFEATLIDVSELDGYLKTAEKLLKHLHCQACGKNLVLQEYEVASDTEKHEAPRHDGLGAGTVCRRPRIMAALSKLPYLIMYILSCFVIFAAGVNERHTTSFAALEVVELQPGSSVYVQQGALWNIETTCKTATATARSLLTAIYTQQALLVCSVKGHKAKGLHRPSEQRPPLHFGGIAAILGVRGPTLSPPPLVVKAPACLRPTGLREALKTTPATGFTNISGNQTLQATNNCRRAHQRRALHPPSALYTHPCDQGKKTHAASQSYCQTVPITTTALETQALLPAEGNGHPKQHDPPGIETILPALYGHLGYPKRPGTPSGLVVQPHLAGLTTPLDSRDGRPSAQNFQRFHEEHPPRREPATQLH</sequence>
<protein>
    <submittedName>
        <fullName evidence="1">Uncharacterized protein</fullName>
    </submittedName>
</protein>
<evidence type="ECO:0000313" key="1">
    <source>
        <dbReference type="EMBL" id="KAG0439042.1"/>
    </source>
</evidence>
<dbReference type="EMBL" id="JABSTQ010005572">
    <property type="protein sequence ID" value="KAG0439042.1"/>
    <property type="molecule type" value="Genomic_DNA"/>
</dbReference>
<keyword evidence="2" id="KW-1185">Reference proteome</keyword>
<name>A0AC60QQ02_IXOPE</name>
<proteinExistence type="predicted"/>
<reference evidence="1 2" key="1">
    <citation type="journal article" date="2020" name="Cell">
        <title>Large-Scale Comparative Analyses of Tick Genomes Elucidate Their Genetic Diversity and Vector Capacities.</title>
        <authorList>
            <consortium name="Tick Genome and Microbiome Consortium (TIGMIC)"/>
            <person name="Jia N."/>
            <person name="Wang J."/>
            <person name="Shi W."/>
            <person name="Du L."/>
            <person name="Sun Y."/>
            <person name="Zhan W."/>
            <person name="Jiang J.F."/>
            <person name="Wang Q."/>
            <person name="Zhang B."/>
            <person name="Ji P."/>
            <person name="Bell-Sakyi L."/>
            <person name="Cui X.M."/>
            <person name="Yuan T.T."/>
            <person name="Jiang B.G."/>
            <person name="Yang W.F."/>
            <person name="Lam T.T."/>
            <person name="Chang Q.C."/>
            <person name="Ding S.J."/>
            <person name="Wang X.J."/>
            <person name="Zhu J.G."/>
            <person name="Ruan X.D."/>
            <person name="Zhao L."/>
            <person name="Wei J.T."/>
            <person name="Ye R.Z."/>
            <person name="Que T.C."/>
            <person name="Du C.H."/>
            <person name="Zhou Y.H."/>
            <person name="Cheng J.X."/>
            <person name="Dai P.F."/>
            <person name="Guo W.B."/>
            <person name="Han X.H."/>
            <person name="Huang E.J."/>
            <person name="Li L.F."/>
            <person name="Wei W."/>
            <person name="Gao Y.C."/>
            <person name="Liu J.Z."/>
            <person name="Shao H.Z."/>
            <person name="Wang X."/>
            <person name="Wang C.C."/>
            <person name="Yang T.C."/>
            <person name="Huo Q.B."/>
            <person name="Li W."/>
            <person name="Chen H.Y."/>
            <person name="Chen S.E."/>
            <person name="Zhou L.G."/>
            <person name="Ni X.B."/>
            <person name="Tian J.H."/>
            <person name="Sheng Y."/>
            <person name="Liu T."/>
            <person name="Pan Y.S."/>
            <person name="Xia L.Y."/>
            <person name="Li J."/>
            <person name="Zhao F."/>
            <person name="Cao W.C."/>
        </authorList>
    </citation>
    <scope>NUCLEOTIDE SEQUENCE [LARGE SCALE GENOMIC DNA]</scope>
    <source>
        <strain evidence="1">Iper-2018</strain>
    </source>
</reference>
<gene>
    <name evidence="1" type="ORF">HPB47_016775</name>
</gene>
<evidence type="ECO:0000313" key="2">
    <source>
        <dbReference type="Proteomes" id="UP000805193"/>
    </source>
</evidence>
<dbReference type="Proteomes" id="UP000805193">
    <property type="component" value="Unassembled WGS sequence"/>
</dbReference>